<keyword evidence="5" id="KW-1185">Reference proteome</keyword>
<dbReference type="Pfam" id="PF19278">
    <property type="entry name" value="Hydant_A_C"/>
    <property type="match status" value="1"/>
</dbReference>
<feature type="domain" description="Hydantoinase/oxoprolinase N-terminal" evidence="2">
    <location>
        <begin position="5"/>
        <end position="177"/>
    </location>
</feature>
<evidence type="ECO:0000259" key="1">
    <source>
        <dbReference type="Pfam" id="PF01968"/>
    </source>
</evidence>
<dbReference type="InterPro" id="IPR045079">
    <property type="entry name" value="Oxoprolinase-like"/>
</dbReference>
<sequence>MTISVGVDVGGTFTDFLLLDSATSSYRTAKVPTTVDDRSRGFLQGIGELGGPASAIDWLVHGTTAGTNAVLERKGALCGLITTRGFRDTLELGRRTRPTPYGLAGSFEPLIAREHRLEVGERIDAEGRVLTPLDEDGVRAAARALLAAGVESVVVHFLHSYVNDAHEARAAELVREIWPNEHVVAGHEIIREVREFERASTAAIHAGIGPVVSRYINSVADQLKDKGFAHELLIMQANGGMMASSLVAEQAVQTVMSGPAAGVLAAAEIAKAAEIDNIITGDMGGTSFDVALVVGGEPVITAEKDLAYAVPIRVPMIDIHTVGAGGGSIAHLDKAGMLRVGPESAGSFPGPIGYGRGGTEPTITDANFLLGRLNPDSVTGSDTRAPLDGIAAAMKETIGNRLGLDEIATAAAVLEVAISELAGAIRLISIEKGNDPRDFALMPYGGAGPLHAVAIARELGIPRVVVPRFPGLTSALGCILADVRHDFVQTVNQPLASLDPTAVEAIMSAQEQSGRELLEREKVTVGSVEIRHEADLLFRGQSHVLKIPIEGSGFDAGRVLAAFVAAYEDRFDLSLPEMIPMLMNVRTTLIGRREAIDLRAFRPGEGSLEAARSGTRSVYYDGSWLETPIFVREALPADAVIDGPAIVEQPDSTLVLDPRSTARIDAIGNIVVELQG</sequence>
<dbReference type="EMBL" id="JAUSUL010000003">
    <property type="protein sequence ID" value="MDQ0316846.1"/>
    <property type="molecule type" value="Genomic_DNA"/>
</dbReference>
<dbReference type="GO" id="GO:0047423">
    <property type="term" value="F:N-methylhydantoinase (ATP-hydrolyzing) activity"/>
    <property type="evidence" value="ECO:0007669"/>
    <property type="project" value="UniProtKB-EC"/>
</dbReference>
<dbReference type="GO" id="GO:0017168">
    <property type="term" value="F:5-oxoprolinase (ATP-hydrolyzing) activity"/>
    <property type="evidence" value="ECO:0007669"/>
    <property type="project" value="TreeGrafter"/>
</dbReference>
<organism evidence="4 5">
    <name type="scientific">Amorphus orientalis</name>
    <dbReference type="NCBI Taxonomy" id="649198"/>
    <lineage>
        <taxon>Bacteria</taxon>
        <taxon>Pseudomonadati</taxon>
        <taxon>Pseudomonadota</taxon>
        <taxon>Alphaproteobacteria</taxon>
        <taxon>Hyphomicrobiales</taxon>
        <taxon>Amorphaceae</taxon>
        <taxon>Amorphus</taxon>
    </lineage>
</organism>
<reference evidence="4" key="1">
    <citation type="submission" date="2023-07" db="EMBL/GenBank/DDBJ databases">
        <title>Genomic Encyclopedia of Type Strains, Phase IV (KMG-IV): sequencing the most valuable type-strain genomes for metagenomic binning, comparative biology and taxonomic classification.</title>
        <authorList>
            <person name="Goeker M."/>
        </authorList>
    </citation>
    <scope>NUCLEOTIDE SEQUENCE</scope>
    <source>
        <strain evidence="4">DSM 21202</strain>
    </source>
</reference>
<evidence type="ECO:0000313" key="4">
    <source>
        <dbReference type="EMBL" id="MDQ0316846.1"/>
    </source>
</evidence>
<dbReference type="RefSeq" id="WP_306886721.1">
    <property type="nucleotide sequence ID" value="NZ_JAUSUL010000003.1"/>
</dbReference>
<dbReference type="InterPro" id="IPR002821">
    <property type="entry name" value="Hydantoinase_A"/>
</dbReference>
<dbReference type="PANTHER" id="PTHR11365:SF23">
    <property type="entry name" value="HYPOTHETICAL 5-OXOPROLINASE (EUROFUNG)-RELATED"/>
    <property type="match status" value="1"/>
</dbReference>
<keyword evidence="4" id="KW-0378">Hydrolase</keyword>
<dbReference type="GO" id="GO:0006749">
    <property type="term" value="P:glutathione metabolic process"/>
    <property type="evidence" value="ECO:0007669"/>
    <property type="project" value="TreeGrafter"/>
</dbReference>
<dbReference type="PANTHER" id="PTHR11365">
    <property type="entry name" value="5-OXOPROLINASE RELATED"/>
    <property type="match status" value="1"/>
</dbReference>
<dbReference type="Pfam" id="PF01968">
    <property type="entry name" value="Hydantoinase_A"/>
    <property type="match status" value="1"/>
</dbReference>
<evidence type="ECO:0000259" key="3">
    <source>
        <dbReference type="Pfam" id="PF19278"/>
    </source>
</evidence>
<gene>
    <name evidence="4" type="ORF">J2S73_003322</name>
</gene>
<proteinExistence type="predicted"/>
<name>A0AAE3VRK7_9HYPH</name>
<dbReference type="AlphaFoldDB" id="A0AAE3VRK7"/>
<dbReference type="InterPro" id="IPR049517">
    <property type="entry name" value="ACX-like_C"/>
</dbReference>
<dbReference type="InterPro" id="IPR008040">
    <property type="entry name" value="Hydant_A_N"/>
</dbReference>
<dbReference type="Pfam" id="PF05378">
    <property type="entry name" value="Hydant_A_N"/>
    <property type="match status" value="1"/>
</dbReference>
<evidence type="ECO:0000313" key="5">
    <source>
        <dbReference type="Proteomes" id="UP001229244"/>
    </source>
</evidence>
<feature type="domain" description="Hydantoinase A/oxoprolinase" evidence="1">
    <location>
        <begin position="198"/>
        <end position="486"/>
    </location>
</feature>
<dbReference type="GO" id="GO:0005829">
    <property type="term" value="C:cytosol"/>
    <property type="evidence" value="ECO:0007669"/>
    <property type="project" value="TreeGrafter"/>
</dbReference>
<feature type="domain" description="Acetophenone carboxylase-like C-terminal" evidence="3">
    <location>
        <begin position="607"/>
        <end position="666"/>
    </location>
</feature>
<evidence type="ECO:0000259" key="2">
    <source>
        <dbReference type="Pfam" id="PF05378"/>
    </source>
</evidence>
<accession>A0AAE3VRK7</accession>
<dbReference type="Proteomes" id="UP001229244">
    <property type="component" value="Unassembled WGS sequence"/>
</dbReference>
<dbReference type="EC" id="3.5.2.14" evidence="4"/>
<protein>
    <submittedName>
        <fullName evidence="4">N-methylhydantoinase A</fullName>
        <ecNumber evidence="4">3.5.2.14</ecNumber>
    </submittedName>
</protein>
<comment type="caution">
    <text evidence="4">The sequence shown here is derived from an EMBL/GenBank/DDBJ whole genome shotgun (WGS) entry which is preliminary data.</text>
</comment>